<keyword evidence="2" id="KW-1185">Reference proteome</keyword>
<dbReference type="OrthoDB" id="189770at2759"/>
<name>A0A2I4AMA4_AUSLI</name>
<protein>
    <submittedName>
        <fullName evidence="3">UPF0193 protein EVG1</fullName>
    </submittedName>
</protein>
<organism evidence="2 3">
    <name type="scientific">Austrofundulus limnaeus</name>
    <name type="common">Annual killifish</name>
    <dbReference type="NCBI Taxonomy" id="52670"/>
    <lineage>
        <taxon>Eukaryota</taxon>
        <taxon>Metazoa</taxon>
        <taxon>Chordata</taxon>
        <taxon>Craniata</taxon>
        <taxon>Vertebrata</taxon>
        <taxon>Euteleostomi</taxon>
        <taxon>Actinopterygii</taxon>
        <taxon>Neopterygii</taxon>
        <taxon>Teleostei</taxon>
        <taxon>Neoteleostei</taxon>
        <taxon>Acanthomorphata</taxon>
        <taxon>Ovalentaria</taxon>
        <taxon>Atherinomorphae</taxon>
        <taxon>Cyprinodontiformes</taxon>
        <taxon>Rivulidae</taxon>
        <taxon>Austrofundulus</taxon>
    </lineage>
</organism>
<accession>A0A2I4AMA4</accession>
<dbReference type="CTD" id="103191487"/>
<reference evidence="3" key="1">
    <citation type="submission" date="2025-08" db="UniProtKB">
        <authorList>
            <consortium name="RefSeq"/>
        </authorList>
    </citation>
    <scope>IDENTIFICATION</scope>
</reference>
<dbReference type="Proteomes" id="UP000192220">
    <property type="component" value="Unplaced"/>
</dbReference>
<dbReference type="InParanoid" id="A0A2I4AMA4"/>
<feature type="region of interest" description="Disordered" evidence="1">
    <location>
        <begin position="27"/>
        <end position="131"/>
    </location>
</feature>
<feature type="compositionally biased region" description="Polar residues" evidence="1">
    <location>
        <begin position="35"/>
        <end position="49"/>
    </location>
</feature>
<sequence>MASGGSGGMWNNPRPVQCSKEVQDLMRLRKEESRLTCSQRKQNSRNPKTSPQTSDPSASSSWSKPARVSLPAKTQRRSAESCRSGNSYEREMFRPGPTRDLEKEKRRLQNVMSTGKESSPEPLKPENTTEDIDRYQEVLNEIEERQQFLADMAALGQEQQYVHIINAEISQNIHELELLDQARRHK</sequence>
<dbReference type="Pfam" id="PF05250">
    <property type="entry name" value="UPF0193"/>
    <property type="match status" value="1"/>
</dbReference>
<feature type="compositionally biased region" description="Basic and acidic residues" evidence="1">
    <location>
        <begin position="88"/>
        <end position="107"/>
    </location>
</feature>
<dbReference type="PANTHER" id="PTHR28348:SF1">
    <property type="entry name" value="UPF0193 PROTEIN EVG1"/>
    <property type="match status" value="1"/>
</dbReference>
<gene>
    <name evidence="3" type="primary">cunh22orf23</name>
</gene>
<evidence type="ECO:0000256" key="1">
    <source>
        <dbReference type="SAM" id="MobiDB-lite"/>
    </source>
</evidence>
<dbReference type="AlphaFoldDB" id="A0A2I4AMA4"/>
<dbReference type="RefSeq" id="XP_013856576.1">
    <property type="nucleotide sequence ID" value="XM_014001122.1"/>
</dbReference>
<dbReference type="InterPro" id="IPR007914">
    <property type="entry name" value="UPF0193"/>
</dbReference>
<evidence type="ECO:0000313" key="3">
    <source>
        <dbReference type="RefSeq" id="XP_013856576.1"/>
    </source>
</evidence>
<dbReference type="KEGG" id="alim:106512524"/>
<evidence type="ECO:0000313" key="2">
    <source>
        <dbReference type="Proteomes" id="UP000192220"/>
    </source>
</evidence>
<dbReference type="PANTHER" id="PTHR28348">
    <property type="entry name" value="UPF0193 PROTEIN EVG1"/>
    <property type="match status" value="1"/>
</dbReference>
<proteinExistence type="predicted"/>
<feature type="region of interest" description="Disordered" evidence="1">
    <location>
        <begin position="1"/>
        <end position="20"/>
    </location>
</feature>
<feature type="compositionally biased region" description="Low complexity" evidence="1">
    <location>
        <begin position="50"/>
        <end position="69"/>
    </location>
</feature>